<dbReference type="AlphaFoldDB" id="A0A0D7AZF1"/>
<dbReference type="Gene3D" id="1.10.10.410">
    <property type="match status" value="1"/>
</dbReference>
<dbReference type="OrthoDB" id="538640at2759"/>
<dbReference type="PANTHER" id="PTHR28055:SF1">
    <property type="entry name" value="ALTERED INHERITANCE OF MITOCHONDRIA PROTEIN 41, MITOCHONDRIAL"/>
    <property type="match status" value="1"/>
</dbReference>
<sequence length="179" mass="19505">MASTSFRAFKLATRPLCASRLYSTTAEATPLVRDKLMAGVKTAMKNKDSLQSTALRGVLSQVYASDKLKGTLPNGAVVALVRKAITQRTQTAAQYIEGNRPELAEKETREAEILESFLPPLLSAEEIEQRLRAAIAETGVTDAKGKGKVMKAFYEKTDQGDVLSKTVNEVLEKIWASKA</sequence>
<organism evidence="2 3">
    <name type="scientific">Cylindrobasidium torrendii FP15055 ss-10</name>
    <dbReference type="NCBI Taxonomy" id="1314674"/>
    <lineage>
        <taxon>Eukaryota</taxon>
        <taxon>Fungi</taxon>
        <taxon>Dikarya</taxon>
        <taxon>Basidiomycota</taxon>
        <taxon>Agaricomycotina</taxon>
        <taxon>Agaricomycetes</taxon>
        <taxon>Agaricomycetidae</taxon>
        <taxon>Agaricales</taxon>
        <taxon>Marasmiineae</taxon>
        <taxon>Physalacriaceae</taxon>
        <taxon>Cylindrobasidium</taxon>
    </lineage>
</organism>
<dbReference type="InterPro" id="IPR003789">
    <property type="entry name" value="Asn/Gln_tRNA_amidoTrase-B-like"/>
</dbReference>
<keyword evidence="3" id="KW-1185">Reference proteome</keyword>
<reference evidence="2 3" key="1">
    <citation type="journal article" date="2015" name="Fungal Genet. Biol.">
        <title>Evolution of novel wood decay mechanisms in Agaricales revealed by the genome sequences of Fistulina hepatica and Cylindrobasidium torrendii.</title>
        <authorList>
            <person name="Floudas D."/>
            <person name="Held B.W."/>
            <person name="Riley R."/>
            <person name="Nagy L.G."/>
            <person name="Koehler G."/>
            <person name="Ransdell A.S."/>
            <person name="Younus H."/>
            <person name="Chow J."/>
            <person name="Chiniquy J."/>
            <person name="Lipzen A."/>
            <person name="Tritt A."/>
            <person name="Sun H."/>
            <person name="Haridas S."/>
            <person name="LaButti K."/>
            <person name="Ohm R.A."/>
            <person name="Kues U."/>
            <person name="Blanchette R.A."/>
            <person name="Grigoriev I.V."/>
            <person name="Minto R.E."/>
            <person name="Hibbett D.S."/>
        </authorList>
    </citation>
    <scope>NUCLEOTIDE SEQUENCE [LARGE SCALE GENOMIC DNA]</scope>
    <source>
        <strain evidence="2 3">FP15055 ss-10</strain>
    </source>
</reference>
<comment type="similarity">
    <text evidence="1">Belongs to the AIM41 family.</text>
</comment>
<name>A0A0D7AZF1_9AGAR</name>
<evidence type="ECO:0000313" key="2">
    <source>
        <dbReference type="EMBL" id="KIY63345.1"/>
    </source>
</evidence>
<evidence type="ECO:0000313" key="3">
    <source>
        <dbReference type="Proteomes" id="UP000054007"/>
    </source>
</evidence>
<dbReference type="GO" id="GO:0005739">
    <property type="term" value="C:mitochondrion"/>
    <property type="evidence" value="ECO:0007669"/>
    <property type="project" value="UniProtKB-SubCell"/>
</dbReference>
<dbReference type="STRING" id="1314674.A0A0D7AZF1"/>
<dbReference type="PANTHER" id="PTHR28055">
    <property type="entry name" value="ALTERED INHERITANCE OF MITOCHONDRIA PROTEIN 41, MITOCHONDRIAL"/>
    <property type="match status" value="1"/>
</dbReference>
<comment type="subcellular location">
    <subcellularLocation>
        <location evidence="1">Mitochondrion</location>
    </subcellularLocation>
</comment>
<protein>
    <recommendedName>
        <fullName evidence="1">Altered inheritance of mitochondria protein 41</fullName>
    </recommendedName>
</protein>
<dbReference type="EMBL" id="KN880702">
    <property type="protein sequence ID" value="KIY63345.1"/>
    <property type="molecule type" value="Genomic_DNA"/>
</dbReference>
<dbReference type="Proteomes" id="UP000054007">
    <property type="component" value="Unassembled WGS sequence"/>
</dbReference>
<proteinExistence type="inferred from homology"/>
<gene>
    <name evidence="1" type="primary">AIM41</name>
    <name evidence="2" type="ORF">CYLTODRAFT_426170</name>
</gene>
<dbReference type="InterPro" id="IPR019004">
    <property type="entry name" value="YqeY/Aim41"/>
</dbReference>
<dbReference type="InterPro" id="IPR023168">
    <property type="entry name" value="GatB_Yqey_C_2"/>
</dbReference>
<dbReference type="GO" id="GO:0016884">
    <property type="term" value="F:carbon-nitrogen ligase activity, with glutamine as amido-N-donor"/>
    <property type="evidence" value="ECO:0007669"/>
    <property type="project" value="UniProtKB-UniRule"/>
</dbReference>
<dbReference type="Pfam" id="PF09424">
    <property type="entry name" value="YqeY"/>
    <property type="match status" value="1"/>
</dbReference>
<dbReference type="SUPFAM" id="SSF89095">
    <property type="entry name" value="GatB/YqeY motif"/>
    <property type="match status" value="1"/>
</dbReference>
<dbReference type="InterPro" id="IPR042184">
    <property type="entry name" value="YqeY/Aim41_N"/>
</dbReference>
<keyword evidence="1" id="KW-0496">Mitochondrion</keyword>
<evidence type="ECO:0000256" key="1">
    <source>
        <dbReference type="RuleBase" id="RU365099"/>
    </source>
</evidence>
<accession>A0A0D7AZF1</accession>
<dbReference type="Gene3D" id="1.10.1510.10">
    <property type="entry name" value="Uncharacterised protein YqeY/AIM41 PF09424, N-terminal domain"/>
    <property type="match status" value="1"/>
</dbReference>